<proteinExistence type="predicted"/>
<name>A0A2Z7CD90_9LAMI</name>
<keyword evidence="2" id="KW-1185">Reference proteome</keyword>
<evidence type="ECO:0000313" key="1">
    <source>
        <dbReference type="EMBL" id="KZV44992.1"/>
    </source>
</evidence>
<sequence length="182" mass="20513">MHNRYQAIHIKSRPTTKAHGWESYTQTSDQSQQYNLTGSLIQGRNKITANYQSSRLGVIHSNLLGIRIRPPARQRKNKKQVSGGDQYEKKITYYDIHRMFKRVTSLVLVPGSNRDYNNPALLGRLRYFTPIRSTTRSETPSSGYTRSPDEISTNELCTSSWPETIFQAKTAAARGGDGGGGF</sequence>
<gene>
    <name evidence="1" type="ORF">F511_28897</name>
</gene>
<protein>
    <submittedName>
        <fullName evidence="1">Uncharacterized protein</fullName>
    </submittedName>
</protein>
<dbReference type="AlphaFoldDB" id="A0A2Z7CD90"/>
<accession>A0A2Z7CD90</accession>
<dbReference type="EMBL" id="KQ996451">
    <property type="protein sequence ID" value="KZV44992.1"/>
    <property type="molecule type" value="Genomic_DNA"/>
</dbReference>
<reference evidence="1 2" key="1">
    <citation type="journal article" date="2015" name="Proc. Natl. Acad. Sci. U.S.A.">
        <title>The resurrection genome of Boea hygrometrica: A blueprint for survival of dehydration.</title>
        <authorList>
            <person name="Xiao L."/>
            <person name="Yang G."/>
            <person name="Zhang L."/>
            <person name="Yang X."/>
            <person name="Zhao S."/>
            <person name="Ji Z."/>
            <person name="Zhou Q."/>
            <person name="Hu M."/>
            <person name="Wang Y."/>
            <person name="Chen M."/>
            <person name="Xu Y."/>
            <person name="Jin H."/>
            <person name="Xiao X."/>
            <person name="Hu G."/>
            <person name="Bao F."/>
            <person name="Hu Y."/>
            <person name="Wan P."/>
            <person name="Li L."/>
            <person name="Deng X."/>
            <person name="Kuang T."/>
            <person name="Xiang C."/>
            <person name="Zhu J.K."/>
            <person name="Oliver M.J."/>
            <person name="He Y."/>
        </authorList>
    </citation>
    <scope>NUCLEOTIDE SEQUENCE [LARGE SCALE GENOMIC DNA]</scope>
    <source>
        <strain evidence="2">cv. XS01</strain>
    </source>
</reference>
<organism evidence="1 2">
    <name type="scientific">Dorcoceras hygrometricum</name>
    <dbReference type="NCBI Taxonomy" id="472368"/>
    <lineage>
        <taxon>Eukaryota</taxon>
        <taxon>Viridiplantae</taxon>
        <taxon>Streptophyta</taxon>
        <taxon>Embryophyta</taxon>
        <taxon>Tracheophyta</taxon>
        <taxon>Spermatophyta</taxon>
        <taxon>Magnoliopsida</taxon>
        <taxon>eudicotyledons</taxon>
        <taxon>Gunneridae</taxon>
        <taxon>Pentapetalae</taxon>
        <taxon>asterids</taxon>
        <taxon>lamiids</taxon>
        <taxon>Lamiales</taxon>
        <taxon>Gesneriaceae</taxon>
        <taxon>Didymocarpoideae</taxon>
        <taxon>Trichosporeae</taxon>
        <taxon>Loxocarpinae</taxon>
        <taxon>Dorcoceras</taxon>
    </lineage>
</organism>
<evidence type="ECO:0000313" key="2">
    <source>
        <dbReference type="Proteomes" id="UP000250235"/>
    </source>
</evidence>
<dbReference type="Proteomes" id="UP000250235">
    <property type="component" value="Unassembled WGS sequence"/>
</dbReference>